<reference evidence="3 4" key="1">
    <citation type="submission" date="2018-08" db="EMBL/GenBank/DDBJ databases">
        <title>Meiothermus roseus NBRC 110900 genome sequencing project.</title>
        <authorList>
            <person name="Da Costa M.S."/>
            <person name="Albuquerque L."/>
            <person name="Raposo P."/>
            <person name="Froufe H.J.C."/>
            <person name="Barroso C.S."/>
            <person name="Egas C."/>
        </authorList>
    </citation>
    <scope>NUCLEOTIDE SEQUENCE [LARGE SCALE GENOMIC DNA]</scope>
    <source>
        <strain evidence="3 4">NBRC 110900</strain>
    </source>
</reference>
<dbReference type="Pfam" id="PF13561">
    <property type="entry name" value="adh_short_C2"/>
    <property type="match status" value="1"/>
</dbReference>
<dbReference type="GO" id="GO:0016616">
    <property type="term" value="F:oxidoreductase activity, acting on the CH-OH group of donors, NAD or NADP as acceptor"/>
    <property type="evidence" value="ECO:0007669"/>
    <property type="project" value="TreeGrafter"/>
</dbReference>
<dbReference type="Proteomes" id="UP000265341">
    <property type="component" value="Unassembled WGS sequence"/>
</dbReference>
<dbReference type="EMBL" id="QWLA01000063">
    <property type="protein sequence ID" value="RIH84093.1"/>
    <property type="molecule type" value="Genomic_DNA"/>
</dbReference>
<dbReference type="CDD" id="cd05233">
    <property type="entry name" value="SDR_c"/>
    <property type="match status" value="1"/>
</dbReference>
<dbReference type="PROSITE" id="PS00061">
    <property type="entry name" value="ADH_SHORT"/>
    <property type="match status" value="1"/>
</dbReference>
<gene>
    <name evidence="3" type="primary">bacC_2</name>
    <name evidence="3" type="ORF">Mrose_02769</name>
</gene>
<evidence type="ECO:0000313" key="4">
    <source>
        <dbReference type="Proteomes" id="UP000265341"/>
    </source>
</evidence>
<dbReference type="InterPro" id="IPR002347">
    <property type="entry name" value="SDR_fam"/>
</dbReference>
<accession>A0A399EKW8</accession>
<dbReference type="AlphaFoldDB" id="A0A399EKW8"/>
<proteinExistence type="inferred from homology"/>
<dbReference type="PRINTS" id="PR00081">
    <property type="entry name" value="GDHRDH"/>
</dbReference>
<comment type="similarity">
    <text evidence="1">Belongs to the short-chain dehydrogenases/reductases (SDR) family.</text>
</comment>
<evidence type="ECO:0000256" key="2">
    <source>
        <dbReference type="ARBA" id="ARBA00023002"/>
    </source>
</evidence>
<evidence type="ECO:0000313" key="3">
    <source>
        <dbReference type="EMBL" id="RIH84093.1"/>
    </source>
</evidence>
<name>A0A399EKW8_9DEIN</name>
<evidence type="ECO:0000256" key="1">
    <source>
        <dbReference type="ARBA" id="ARBA00006484"/>
    </source>
</evidence>
<dbReference type="PANTHER" id="PTHR42760:SF133">
    <property type="entry name" value="3-OXOACYL-[ACYL-CARRIER-PROTEIN] REDUCTASE"/>
    <property type="match status" value="1"/>
</dbReference>
<dbReference type="RefSeq" id="WP_170159507.1">
    <property type="nucleotide sequence ID" value="NZ_QWLA01000063.1"/>
</dbReference>
<dbReference type="EC" id="1.1.1.385" evidence="3"/>
<dbReference type="PRINTS" id="PR00080">
    <property type="entry name" value="SDRFAMILY"/>
</dbReference>
<organism evidence="3 4">
    <name type="scientific">Calidithermus roseus</name>
    <dbReference type="NCBI Taxonomy" id="1644118"/>
    <lineage>
        <taxon>Bacteria</taxon>
        <taxon>Thermotogati</taxon>
        <taxon>Deinococcota</taxon>
        <taxon>Deinococci</taxon>
        <taxon>Thermales</taxon>
        <taxon>Thermaceae</taxon>
        <taxon>Calidithermus</taxon>
    </lineage>
</organism>
<dbReference type="FunFam" id="3.40.50.720:FF:000084">
    <property type="entry name" value="Short-chain dehydrogenase reductase"/>
    <property type="match status" value="1"/>
</dbReference>
<dbReference type="Gene3D" id="3.40.50.720">
    <property type="entry name" value="NAD(P)-binding Rossmann-like Domain"/>
    <property type="match status" value="1"/>
</dbReference>
<dbReference type="InterPro" id="IPR020904">
    <property type="entry name" value="Sc_DH/Rdtase_CS"/>
</dbReference>
<protein>
    <submittedName>
        <fullName evidence="3">Dihydroanticapsin 7-dehydrogenase</fullName>
        <ecNumber evidence="3">1.1.1.385</ecNumber>
    </submittedName>
</protein>
<keyword evidence="2 3" id="KW-0560">Oxidoreductase</keyword>
<dbReference type="InterPro" id="IPR036291">
    <property type="entry name" value="NAD(P)-bd_dom_sf"/>
</dbReference>
<dbReference type="PANTHER" id="PTHR42760">
    <property type="entry name" value="SHORT-CHAIN DEHYDROGENASES/REDUCTASES FAMILY MEMBER"/>
    <property type="match status" value="1"/>
</dbReference>
<comment type="caution">
    <text evidence="3">The sequence shown here is derived from an EMBL/GenBank/DDBJ whole genome shotgun (WGS) entry which is preliminary data.</text>
</comment>
<dbReference type="SUPFAM" id="SSF51735">
    <property type="entry name" value="NAD(P)-binding Rossmann-fold domains"/>
    <property type="match status" value="1"/>
</dbReference>
<keyword evidence="4" id="KW-1185">Reference proteome</keyword>
<sequence>MKGAIVTGGSGSIGAAVVRALASAAYRVHVLDKQPLPAALESLAGITAVDLRDPAACQAAVESACRELGSLETLVYCAGVLGPTCPLEAAPLEELYEVVAVNLAGAVACVHAAVPHLKASGGGSVVFVASISAEVGSSAAPVYGAAKAGLVGLAKGLARQLGRHRIRVNCVSPGSVASTRLLTNARGYPLTRAESLAISARLPLARLTSAEEVAQGVLYLCGPGGCSITGTNLVIDAGESLCTD</sequence>